<feature type="region of interest" description="Disordered" evidence="1">
    <location>
        <begin position="20"/>
        <end position="53"/>
    </location>
</feature>
<dbReference type="RefSeq" id="XP_033458759.1">
    <property type="nucleotide sequence ID" value="XM_033607779.1"/>
</dbReference>
<dbReference type="OrthoDB" id="422736at2759"/>
<name>A0A6J3M1F8_9PEZI</name>
<proteinExistence type="predicted"/>
<evidence type="ECO:0000313" key="3">
    <source>
        <dbReference type="RefSeq" id="XP_033458759.1"/>
    </source>
</evidence>
<evidence type="ECO:0000313" key="2">
    <source>
        <dbReference type="Proteomes" id="UP000504637"/>
    </source>
</evidence>
<reference evidence="3" key="2">
    <citation type="submission" date="2020-04" db="EMBL/GenBank/DDBJ databases">
        <authorList>
            <consortium name="NCBI Genome Project"/>
        </authorList>
    </citation>
    <scope>NUCLEOTIDE SEQUENCE</scope>
    <source>
        <strain evidence="3">CBS 342.82</strain>
    </source>
</reference>
<dbReference type="Proteomes" id="UP000504637">
    <property type="component" value="Unplaced"/>
</dbReference>
<sequence>MGFFSRQAVQLRDSSAREDIELPLRNTGQANGAATAPNDTHDNKNPAQDPSYKQVQSRRKWIIIALLGLSFLLFSGVKYKKPSVEKITKLFKGALGVRNANMYLLVPNIQATETIDVNTCRLVLGASVLGYPVPWFVDYASGQSETQRFLNFLEANTQPEDMIVVTKNSWFQLRSEVLVQRYYDIITRNNKAKNRKGPVQTVLMASKQGAPNWHLAMGPSIHLQNVYKYAIQNNFKLEQVYSAQFDENKPTDLPEDVIDISTVGIGLDTQNELLADITTLHAIKPEKKPDFITSEPPFWTVAGFEHSGMPNSTWSQIETLATDDAAHTVPAVIQYDPSLTVPDIQKAWSTLWYHEHSRKLLDFASRKAALPLAVVVDASSKPRIEWRYWNPEVPFRGQKLLGVLHTKDHQLHPWTDICGGADEARAIFGDEEGAWKETDVWTE</sequence>
<accession>A0A6J3M1F8</accession>
<reference evidence="3" key="3">
    <citation type="submission" date="2025-08" db="UniProtKB">
        <authorList>
            <consortium name="RefSeq"/>
        </authorList>
    </citation>
    <scope>IDENTIFICATION</scope>
    <source>
        <strain evidence="3">CBS 342.82</strain>
    </source>
</reference>
<protein>
    <submittedName>
        <fullName evidence="3">Uncharacterized protein</fullName>
    </submittedName>
</protein>
<gene>
    <name evidence="3" type="ORF">K489DRAFT_411153</name>
</gene>
<reference evidence="3" key="1">
    <citation type="submission" date="2020-01" db="EMBL/GenBank/DDBJ databases">
        <authorList>
            <consortium name="DOE Joint Genome Institute"/>
            <person name="Haridas S."/>
            <person name="Albert R."/>
            <person name="Binder M."/>
            <person name="Bloem J."/>
            <person name="Labutti K."/>
            <person name="Salamov A."/>
            <person name="Andreopoulos B."/>
            <person name="Baker S.E."/>
            <person name="Barry K."/>
            <person name="Bills G."/>
            <person name="Bluhm B.H."/>
            <person name="Cannon C."/>
            <person name="Castanera R."/>
            <person name="Culley D.E."/>
            <person name="Daum C."/>
            <person name="Ezra D."/>
            <person name="Gonzalez J.B."/>
            <person name="Henrissat B."/>
            <person name="Kuo A."/>
            <person name="Liang C."/>
            <person name="Lipzen A."/>
            <person name="Lutzoni F."/>
            <person name="Magnuson J."/>
            <person name="Mondo S."/>
            <person name="Nolan M."/>
            <person name="Ohm R."/>
            <person name="Pangilinan J."/>
            <person name="Park H.-J."/>
            <person name="Ramirez L."/>
            <person name="Alfaro M."/>
            <person name="Sun H."/>
            <person name="Tritt A."/>
            <person name="Yoshinaga Y."/>
            <person name="Zwiers L.-H."/>
            <person name="Turgeon B.G."/>
            <person name="Goodwin S.B."/>
            <person name="Spatafora J.W."/>
            <person name="Crous P.W."/>
            <person name="Grigoriev I.V."/>
        </authorList>
    </citation>
    <scope>NUCLEOTIDE SEQUENCE</scope>
    <source>
        <strain evidence="3">CBS 342.82</strain>
    </source>
</reference>
<dbReference type="GeneID" id="54365578"/>
<organism evidence="3">
    <name type="scientific">Dissoconium aciculare CBS 342.82</name>
    <dbReference type="NCBI Taxonomy" id="1314786"/>
    <lineage>
        <taxon>Eukaryota</taxon>
        <taxon>Fungi</taxon>
        <taxon>Dikarya</taxon>
        <taxon>Ascomycota</taxon>
        <taxon>Pezizomycotina</taxon>
        <taxon>Dothideomycetes</taxon>
        <taxon>Dothideomycetidae</taxon>
        <taxon>Mycosphaerellales</taxon>
        <taxon>Dissoconiaceae</taxon>
        <taxon>Dissoconium</taxon>
    </lineage>
</organism>
<dbReference type="AlphaFoldDB" id="A0A6J3M1F8"/>
<keyword evidence="2" id="KW-1185">Reference proteome</keyword>
<evidence type="ECO:0000256" key="1">
    <source>
        <dbReference type="SAM" id="MobiDB-lite"/>
    </source>
</evidence>